<dbReference type="EMBL" id="PPEA01000299">
    <property type="protein sequence ID" value="PQM47692.1"/>
    <property type="molecule type" value="Genomic_DNA"/>
</dbReference>
<gene>
    <name evidence="1" type="ORF">C1Y40_02103</name>
</gene>
<comment type="caution">
    <text evidence="1">The sequence shown here is derived from an EMBL/GenBank/DDBJ whole genome shotgun (WGS) entry which is preliminary data.</text>
</comment>
<evidence type="ECO:0000313" key="2">
    <source>
        <dbReference type="Proteomes" id="UP000238296"/>
    </source>
</evidence>
<evidence type="ECO:0000313" key="1">
    <source>
        <dbReference type="EMBL" id="PQM47692.1"/>
    </source>
</evidence>
<reference evidence="1 2" key="1">
    <citation type="journal article" date="2017" name="Int. J. Syst. Evol. Microbiol.">
        <title>Mycobacterium talmoniae sp. nov., a slowly growing mycobacterium isolated from human respiratory samples.</title>
        <authorList>
            <person name="Davidson R.M."/>
            <person name="DeGroote M.A."/>
            <person name="Marola J.L."/>
            <person name="Buss S."/>
            <person name="Jones V."/>
            <person name="McNeil M.R."/>
            <person name="Freifeld A.G."/>
            <person name="Elaine Epperson L."/>
            <person name="Hasan N.A."/>
            <person name="Jackson M."/>
            <person name="Iwen P.C."/>
            <person name="Salfinger M."/>
            <person name="Strong M."/>
        </authorList>
    </citation>
    <scope>NUCLEOTIDE SEQUENCE [LARGE SCALE GENOMIC DNA]</scope>
    <source>
        <strain evidence="1 2">ATCC BAA-2683</strain>
    </source>
</reference>
<dbReference type="Proteomes" id="UP000238296">
    <property type="component" value="Unassembled WGS sequence"/>
</dbReference>
<dbReference type="AlphaFoldDB" id="A0A2S8BLY8"/>
<accession>A0A2S8BLY8</accession>
<sequence length="107" mass="10875">MPIATPATANVATDTVSNPPATLGVRPCAFVKYGSPHISANTVIANWVPMWVKNPSRVPGRDHTALMSATVLCTVRGSATTSVPCGVSRTSASVNTIDNTPSAAAAA</sequence>
<protein>
    <submittedName>
        <fullName evidence="1">Uncharacterized protein</fullName>
    </submittedName>
</protein>
<organism evidence="1 2">
    <name type="scientific">Mycobacterium talmoniae</name>
    <dbReference type="NCBI Taxonomy" id="1858794"/>
    <lineage>
        <taxon>Bacteria</taxon>
        <taxon>Bacillati</taxon>
        <taxon>Actinomycetota</taxon>
        <taxon>Actinomycetes</taxon>
        <taxon>Mycobacteriales</taxon>
        <taxon>Mycobacteriaceae</taxon>
        <taxon>Mycobacterium</taxon>
    </lineage>
</organism>
<proteinExistence type="predicted"/>
<name>A0A2S8BLY8_9MYCO</name>